<sequence>MAFGFAAPALVPAIRAVAQDSHGHAEATPATATGESDNHAGHTESPVPAASVQPFQRYDPYLAPAKPHRKKFAIDVQDVTVEIAPGVPFAGWSYDGTIPGRTFRVVEGDRVDITLRIDPTANAHHSIDIHAARTPPDVDFVTINPGEQFTWNFRAERPGAYLYHCGTLETLMHTGAGMYGAFIVDPKEGWSPAQELILVQSDFTLADGANGVKVPDMNRMIGARDVDYVVFNGHATQYVDEPIQVKVGEPIRIFVVNAGPNVWSSFHVVGAIFDRVLVNASPKNQLFDLQSVSIGPGESTCVEFTLDEPGVYSAVNHAFGHAALGAVALIEAT</sequence>
<dbReference type="InterPro" id="IPR008972">
    <property type="entry name" value="Cupredoxin"/>
</dbReference>
<evidence type="ECO:0000256" key="13">
    <source>
        <dbReference type="SAM" id="MobiDB-lite"/>
    </source>
</evidence>
<evidence type="ECO:0000256" key="3">
    <source>
        <dbReference type="ARBA" id="ARBA00010609"/>
    </source>
</evidence>
<dbReference type="Gene3D" id="2.60.40.420">
    <property type="entry name" value="Cupredoxins - blue copper proteins"/>
    <property type="match status" value="2"/>
</dbReference>
<keyword evidence="10 12" id="KW-0186">Copper</keyword>
<evidence type="ECO:0000256" key="5">
    <source>
        <dbReference type="ARBA" id="ARBA00011882"/>
    </source>
</evidence>
<reference evidence="15" key="1">
    <citation type="journal article" date="2010" name="Microbiology">
        <title>Acquisition of multidrug resistance transposon Tn6061 and IS6100-mediated large chromosomal inversions in Pseudomonas aeruginosa clinical isolates.</title>
        <authorList>
            <person name="Coyne S."/>
            <person name="Courvalin P."/>
            <person name="Galimand M."/>
        </authorList>
    </citation>
    <scope>NUCLEOTIDE SEQUENCE</scope>
    <source>
        <strain evidence="15">BM4530</strain>
    </source>
</reference>
<dbReference type="CDD" id="cd04208">
    <property type="entry name" value="CuRO_2_CuNIR"/>
    <property type="match status" value="1"/>
</dbReference>
<dbReference type="Pfam" id="PF07732">
    <property type="entry name" value="Cu-oxidase_3"/>
    <property type="match status" value="1"/>
</dbReference>
<comment type="similarity">
    <text evidence="3">Belongs to the multicopper oxidase family.</text>
</comment>
<feature type="binding site" description="type 1 copper site" evidence="12">
    <location>
        <position position="317"/>
    </location>
    <ligand>
        <name>Cu cation</name>
        <dbReference type="ChEBI" id="CHEBI:23378"/>
        <label>1</label>
    </ligand>
</feature>
<dbReference type="PANTHER" id="PTHR11709:SF394">
    <property type="entry name" value="FI03373P-RELATED"/>
    <property type="match status" value="1"/>
</dbReference>
<dbReference type="PRINTS" id="PR00695">
    <property type="entry name" value="CUNO2RDTASE"/>
</dbReference>
<keyword evidence="7 12" id="KW-0479">Metal-binding</keyword>
<evidence type="ECO:0000256" key="7">
    <source>
        <dbReference type="ARBA" id="ARBA00022723"/>
    </source>
</evidence>
<dbReference type="InterPro" id="IPR045087">
    <property type="entry name" value="Cu-oxidase_fam"/>
</dbReference>
<dbReference type="InterPro" id="IPR011707">
    <property type="entry name" value="Cu-oxidase-like_N"/>
</dbReference>
<proteinExistence type="inferred from homology"/>
<feature type="domain" description="Plastocyanin-like" evidence="14">
    <location>
        <begin position="76"/>
        <end position="188"/>
    </location>
</feature>
<evidence type="ECO:0000256" key="1">
    <source>
        <dbReference type="ARBA" id="ARBA00001960"/>
    </source>
</evidence>
<name>D0E7M1_PSEAI</name>
<comment type="subunit">
    <text evidence="4">Homotrimer.</text>
</comment>
<feature type="binding site" description="type 1 copper site" evidence="12">
    <location>
        <position position="125"/>
    </location>
    <ligand>
        <name>Cu cation</name>
        <dbReference type="ChEBI" id="CHEBI:23378"/>
        <label>1</label>
    </ligand>
</feature>
<evidence type="ECO:0000313" key="15">
    <source>
        <dbReference type="EMBL" id="ACX47984.1"/>
    </source>
</evidence>
<comment type="catalytic activity">
    <reaction evidence="11">
        <text>nitric oxide + Fe(III)-[cytochrome c] + H2O = Fe(II)-[cytochrome c] + nitrite + 2 H(+)</text>
        <dbReference type="Rhea" id="RHEA:15233"/>
        <dbReference type="Rhea" id="RHEA-COMP:10350"/>
        <dbReference type="Rhea" id="RHEA-COMP:14399"/>
        <dbReference type="ChEBI" id="CHEBI:15377"/>
        <dbReference type="ChEBI" id="CHEBI:15378"/>
        <dbReference type="ChEBI" id="CHEBI:16301"/>
        <dbReference type="ChEBI" id="CHEBI:16480"/>
        <dbReference type="ChEBI" id="CHEBI:29033"/>
        <dbReference type="ChEBI" id="CHEBI:29034"/>
        <dbReference type="EC" id="1.7.2.1"/>
    </reaction>
</comment>
<accession>D0E7M1</accession>
<dbReference type="CDD" id="cd11020">
    <property type="entry name" value="CuRO_1_CuNIR"/>
    <property type="match status" value="1"/>
</dbReference>
<evidence type="ECO:0000256" key="4">
    <source>
        <dbReference type="ARBA" id="ARBA00011233"/>
    </source>
</evidence>
<feature type="binding site" description="type 1 copper site" evidence="12">
    <location>
        <position position="165"/>
    </location>
    <ligand>
        <name>Cu cation</name>
        <dbReference type="ChEBI" id="CHEBI:23378"/>
        <label>1</label>
    </ligand>
</feature>
<dbReference type="SUPFAM" id="SSF49503">
    <property type="entry name" value="Cupredoxins"/>
    <property type="match status" value="2"/>
</dbReference>
<organism evidence="15">
    <name type="scientific">Pseudomonas aeruginosa</name>
    <dbReference type="NCBI Taxonomy" id="287"/>
    <lineage>
        <taxon>Bacteria</taxon>
        <taxon>Pseudomonadati</taxon>
        <taxon>Pseudomonadota</taxon>
        <taxon>Gammaproteobacteria</taxon>
        <taxon>Pseudomonadales</taxon>
        <taxon>Pseudomonadaceae</taxon>
        <taxon>Pseudomonas</taxon>
    </lineage>
</organism>
<feature type="binding site" description="type 1 copper site" evidence="12">
    <location>
        <position position="130"/>
    </location>
    <ligand>
        <name>Cu cation</name>
        <dbReference type="ChEBI" id="CHEBI:23378"/>
        <label>1</label>
    </ligand>
</feature>
<feature type="binding site" description="type 1 copper site" evidence="12">
    <location>
        <position position="178"/>
    </location>
    <ligand>
        <name>Cu cation</name>
        <dbReference type="ChEBI" id="CHEBI:23378"/>
        <label>1</label>
    </ligand>
</feature>
<dbReference type="GO" id="GO:0005507">
    <property type="term" value="F:copper ion binding"/>
    <property type="evidence" value="ECO:0007669"/>
    <property type="project" value="InterPro"/>
</dbReference>
<dbReference type="EMBL" id="GQ388247">
    <property type="protein sequence ID" value="ACX47984.1"/>
    <property type="molecule type" value="Genomic_DNA"/>
</dbReference>
<evidence type="ECO:0000256" key="8">
    <source>
        <dbReference type="ARBA" id="ARBA00022737"/>
    </source>
</evidence>
<feature type="region of interest" description="Disordered" evidence="13">
    <location>
        <begin position="21"/>
        <end position="50"/>
    </location>
</feature>
<evidence type="ECO:0000256" key="11">
    <source>
        <dbReference type="ARBA" id="ARBA00049340"/>
    </source>
</evidence>
<evidence type="ECO:0000256" key="12">
    <source>
        <dbReference type="PIRSR" id="PIRSR601287-1"/>
    </source>
</evidence>
<dbReference type="GO" id="GO:0050421">
    <property type="term" value="F:nitrite reductase (NO-forming) activity"/>
    <property type="evidence" value="ECO:0007669"/>
    <property type="project" value="UniProtKB-EC"/>
</dbReference>
<dbReference type="PANTHER" id="PTHR11709">
    <property type="entry name" value="MULTI-COPPER OXIDASE"/>
    <property type="match status" value="1"/>
</dbReference>
<dbReference type="EC" id="1.7.2.1" evidence="5"/>
<dbReference type="AlphaFoldDB" id="D0E7M1"/>
<evidence type="ECO:0000256" key="9">
    <source>
        <dbReference type="ARBA" id="ARBA00023002"/>
    </source>
</evidence>
<keyword evidence="8" id="KW-0677">Repeat</keyword>
<evidence type="ECO:0000256" key="2">
    <source>
        <dbReference type="ARBA" id="ARBA00001973"/>
    </source>
</evidence>
<evidence type="ECO:0000256" key="6">
    <source>
        <dbReference type="ARBA" id="ARBA00017290"/>
    </source>
</evidence>
<dbReference type="InterPro" id="IPR001287">
    <property type="entry name" value="NO2-reductase_Cu"/>
</dbReference>
<evidence type="ECO:0000259" key="14">
    <source>
        <dbReference type="Pfam" id="PF07732"/>
    </source>
</evidence>
<comment type="cofactor">
    <cofactor evidence="1 12">
        <name>Cu(+)</name>
        <dbReference type="ChEBI" id="CHEBI:49552"/>
    </cofactor>
</comment>
<keyword evidence="9" id="KW-0560">Oxidoreductase</keyword>
<comment type="cofactor">
    <cofactor evidence="2 12">
        <name>Cu(2+)</name>
        <dbReference type="ChEBI" id="CHEBI:29036"/>
    </cofactor>
</comment>
<protein>
    <recommendedName>
        <fullName evidence="6">Copper-containing nitrite reductase</fullName>
        <ecNumber evidence="5">1.7.2.1</ecNumber>
    </recommendedName>
</protein>
<feature type="binding site" description="type 1 copper site" evidence="12">
    <location>
        <position position="164"/>
    </location>
    <ligand>
        <name>Cu cation</name>
        <dbReference type="ChEBI" id="CHEBI:23378"/>
        <label>1</label>
    </ligand>
</feature>
<feature type="binding site" description="type 2 copper site" evidence="12">
    <location>
        <position position="173"/>
    </location>
    <ligand>
        <name>Cu cation</name>
        <dbReference type="ChEBI" id="CHEBI:23378"/>
        <label>2</label>
    </ligand>
</feature>
<evidence type="ECO:0000256" key="10">
    <source>
        <dbReference type="ARBA" id="ARBA00023008"/>
    </source>
</evidence>